<reference evidence="2" key="1">
    <citation type="journal article" date="2023" name="Mol. Phylogenet. Evol.">
        <title>Genome-scale phylogeny and comparative genomics of the fungal order Sordariales.</title>
        <authorList>
            <person name="Hensen N."/>
            <person name="Bonometti L."/>
            <person name="Westerberg I."/>
            <person name="Brannstrom I.O."/>
            <person name="Guillou S."/>
            <person name="Cros-Aarteil S."/>
            <person name="Calhoun S."/>
            <person name="Haridas S."/>
            <person name="Kuo A."/>
            <person name="Mondo S."/>
            <person name="Pangilinan J."/>
            <person name="Riley R."/>
            <person name="LaButti K."/>
            <person name="Andreopoulos B."/>
            <person name="Lipzen A."/>
            <person name="Chen C."/>
            <person name="Yan M."/>
            <person name="Daum C."/>
            <person name="Ng V."/>
            <person name="Clum A."/>
            <person name="Steindorff A."/>
            <person name="Ohm R.A."/>
            <person name="Martin F."/>
            <person name="Silar P."/>
            <person name="Natvig D.O."/>
            <person name="Lalanne C."/>
            <person name="Gautier V."/>
            <person name="Ament-Velasquez S.L."/>
            <person name="Kruys A."/>
            <person name="Hutchinson M.I."/>
            <person name="Powell A.J."/>
            <person name="Barry K."/>
            <person name="Miller A.N."/>
            <person name="Grigoriev I.V."/>
            <person name="Debuchy R."/>
            <person name="Gladieux P."/>
            <person name="Hiltunen Thoren M."/>
            <person name="Johannesson H."/>
        </authorList>
    </citation>
    <scope>NUCLEOTIDE SEQUENCE</scope>
    <source>
        <strain evidence="2">CBS 955.72</strain>
    </source>
</reference>
<dbReference type="InterPro" id="IPR000210">
    <property type="entry name" value="BTB/POZ_dom"/>
</dbReference>
<dbReference type="Gene3D" id="3.30.710.10">
    <property type="entry name" value="Potassium Channel Kv1.1, Chain A"/>
    <property type="match status" value="1"/>
</dbReference>
<dbReference type="InterPro" id="IPR011333">
    <property type="entry name" value="SKP1/BTB/POZ_sf"/>
</dbReference>
<dbReference type="Proteomes" id="UP001275084">
    <property type="component" value="Unassembled WGS sequence"/>
</dbReference>
<keyword evidence="3" id="KW-1185">Reference proteome</keyword>
<dbReference type="SUPFAM" id="SSF54695">
    <property type="entry name" value="POZ domain"/>
    <property type="match status" value="1"/>
</dbReference>
<dbReference type="Pfam" id="PF00651">
    <property type="entry name" value="BTB"/>
    <property type="match status" value="1"/>
</dbReference>
<dbReference type="EMBL" id="JAUIQD010000003">
    <property type="protein sequence ID" value="KAK3356342.1"/>
    <property type="molecule type" value="Genomic_DNA"/>
</dbReference>
<proteinExistence type="predicted"/>
<name>A0AAJ0HK16_9PEZI</name>
<dbReference type="SMART" id="SM00225">
    <property type="entry name" value="BTB"/>
    <property type="match status" value="1"/>
</dbReference>
<feature type="domain" description="BTB" evidence="1">
    <location>
        <begin position="10"/>
        <end position="77"/>
    </location>
</feature>
<evidence type="ECO:0000259" key="1">
    <source>
        <dbReference type="PROSITE" id="PS50097"/>
    </source>
</evidence>
<dbReference type="PROSITE" id="PS50097">
    <property type="entry name" value="BTB"/>
    <property type="match status" value="1"/>
</dbReference>
<reference evidence="2" key="2">
    <citation type="submission" date="2023-06" db="EMBL/GenBank/DDBJ databases">
        <authorList>
            <consortium name="Lawrence Berkeley National Laboratory"/>
            <person name="Haridas S."/>
            <person name="Hensen N."/>
            <person name="Bonometti L."/>
            <person name="Westerberg I."/>
            <person name="Brannstrom I.O."/>
            <person name="Guillou S."/>
            <person name="Cros-Aarteil S."/>
            <person name="Calhoun S."/>
            <person name="Kuo A."/>
            <person name="Mondo S."/>
            <person name="Pangilinan J."/>
            <person name="Riley R."/>
            <person name="Labutti K."/>
            <person name="Andreopoulos B."/>
            <person name="Lipzen A."/>
            <person name="Chen C."/>
            <person name="Yanf M."/>
            <person name="Daum C."/>
            <person name="Ng V."/>
            <person name="Clum A."/>
            <person name="Steindorff A."/>
            <person name="Ohm R."/>
            <person name="Martin F."/>
            <person name="Silar P."/>
            <person name="Natvig D."/>
            <person name="Lalanne C."/>
            <person name="Gautier V."/>
            <person name="Ament-Velasquez S.L."/>
            <person name="Kruys A."/>
            <person name="Hutchinson M.I."/>
            <person name="Powell A.J."/>
            <person name="Barry K."/>
            <person name="Miller A.N."/>
            <person name="Grigoriev I.V."/>
            <person name="Debuchy R."/>
            <person name="Gladieux P."/>
            <person name="Thoren M.H."/>
            <person name="Johannesson H."/>
        </authorList>
    </citation>
    <scope>NUCLEOTIDE SEQUENCE</scope>
    <source>
        <strain evidence="2">CBS 955.72</strain>
    </source>
</reference>
<evidence type="ECO:0000313" key="3">
    <source>
        <dbReference type="Proteomes" id="UP001275084"/>
    </source>
</evidence>
<accession>A0AAJ0HK16</accession>
<comment type="caution">
    <text evidence="2">The sequence shown here is derived from an EMBL/GenBank/DDBJ whole genome shotgun (WGS) entry which is preliminary data.</text>
</comment>
<organism evidence="2 3">
    <name type="scientific">Lasiosphaeria hispida</name>
    <dbReference type="NCBI Taxonomy" id="260671"/>
    <lineage>
        <taxon>Eukaryota</taxon>
        <taxon>Fungi</taxon>
        <taxon>Dikarya</taxon>
        <taxon>Ascomycota</taxon>
        <taxon>Pezizomycotina</taxon>
        <taxon>Sordariomycetes</taxon>
        <taxon>Sordariomycetidae</taxon>
        <taxon>Sordariales</taxon>
        <taxon>Lasiosphaeriaceae</taxon>
        <taxon>Lasiosphaeria</taxon>
    </lineage>
</organism>
<dbReference type="CDD" id="cd18186">
    <property type="entry name" value="BTB_POZ_ZBTB_KLHL-like"/>
    <property type="match status" value="1"/>
</dbReference>
<protein>
    <submittedName>
        <fullName evidence="2">BTB/POZ protein</fullName>
    </submittedName>
</protein>
<evidence type="ECO:0000313" key="2">
    <source>
        <dbReference type="EMBL" id="KAK3356342.1"/>
    </source>
</evidence>
<dbReference type="PANTHER" id="PTHR47843">
    <property type="entry name" value="BTB DOMAIN-CONTAINING PROTEIN-RELATED"/>
    <property type="match status" value="1"/>
</dbReference>
<gene>
    <name evidence="2" type="ORF">B0T25DRAFT_621643</name>
</gene>
<sequence>MQYFDVATFSDAVIRVGEKEFKTHRLILSSHSTFFSKMCTGNWKEADSGVITLEEVDDAVVEAMIHFMYYFDYNNTQVISSMVFNAQVYSLADKYVIPTLKNLAKEKFQAAIKTGWGMDDFPTAVAEVYNSTPEGDRGLRDLVLEISGTNIKTLVQNGGFRNILRETPAFATDIIVSGAVKSGQKTYRCPNCAENIQVEWSHGGYYYCIHCGNRRSDWANYCVSG</sequence>
<dbReference type="PANTHER" id="PTHR47843:SF5">
    <property type="entry name" value="BTB_POZ DOMAIN PROTEIN"/>
    <property type="match status" value="1"/>
</dbReference>
<dbReference type="AlphaFoldDB" id="A0AAJ0HK16"/>